<accession>A0ABD0R562</accession>
<dbReference type="InterPro" id="IPR039396">
    <property type="entry name" value="Deltex_C"/>
</dbReference>
<dbReference type="GO" id="GO:0016567">
    <property type="term" value="P:protein ubiquitination"/>
    <property type="evidence" value="ECO:0007669"/>
    <property type="project" value="UniProtKB-UniRule"/>
</dbReference>
<reference evidence="7 8" key="1">
    <citation type="submission" date="2024-05" db="EMBL/GenBank/DDBJ databases">
        <title>Genome sequencing and assembly of Indian major carp, Cirrhinus mrigala (Hamilton, 1822).</title>
        <authorList>
            <person name="Mohindra V."/>
            <person name="Chowdhury L.M."/>
            <person name="Lal K."/>
            <person name="Jena J.K."/>
        </authorList>
    </citation>
    <scope>NUCLEOTIDE SEQUENCE [LARGE SCALE GENOMIC DNA]</scope>
    <source>
        <strain evidence="7">CM1030</strain>
        <tissue evidence="7">Blood</tissue>
    </source>
</reference>
<organism evidence="7 8">
    <name type="scientific">Cirrhinus mrigala</name>
    <name type="common">Mrigala</name>
    <dbReference type="NCBI Taxonomy" id="683832"/>
    <lineage>
        <taxon>Eukaryota</taxon>
        <taxon>Metazoa</taxon>
        <taxon>Chordata</taxon>
        <taxon>Craniata</taxon>
        <taxon>Vertebrata</taxon>
        <taxon>Euteleostomi</taxon>
        <taxon>Actinopterygii</taxon>
        <taxon>Neopterygii</taxon>
        <taxon>Teleostei</taxon>
        <taxon>Ostariophysi</taxon>
        <taxon>Cypriniformes</taxon>
        <taxon>Cyprinidae</taxon>
        <taxon>Labeoninae</taxon>
        <taxon>Labeonini</taxon>
        <taxon>Cirrhinus</taxon>
    </lineage>
</organism>
<keyword evidence="3 5" id="KW-0808">Transferase</keyword>
<comment type="caution">
    <text evidence="7">The sequence shown here is derived from an EMBL/GenBank/DDBJ whole genome shotgun (WGS) entry which is preliminary data.</text>
</comment>
<feature type="non-terminal residue" evidence="7">
    <location>
        <position position="1"/>
    </location>
</feature>
<evidence type="ECO:0000256" key="3">
    <source>
        <dbReference type="ARBA" id="ARBA00022679"/>
    </source>
</evidence>
<dbReference type="EMBL" id="JAMKFB020000005">
    <property type="protein sequence ID" value="KAL0193062.1"/>
    <property type="molecule type" value="Genomic_DNA"/>
</dbReference>
<sequence>DEHPNPGKPYQGASRIAYLPDTQEGNKVLKLLERAFKQRLTFTIGRSSTTGQNNVVTWNDIHHKTSRDGGPT</sequence>
<proteinExistence type="inferred from homology"/>
<comment type="subcellular location">
    <subcellularLocation>
        <location evidence="5">Cytoplasm</location>
    </subcellularLocation>
</comment>
<dbReference type="Pfam" id="PF18102">
    <property type="entry name" value="DTC"/>
    <property type="match status" value="1"/>
</dbReference>
<keyword evidence="5" id="KW-0863">Zinc-finger</keyword>
<dbReference type="Gene3D" id="3.30.390.130">
    <property type="match status" value="1"/>
</dbReference>
<dbReference type="GO" id="GO:0061630">
    <property type="term" value="F:ubiquitin protein ligase activity"/>
    <property type="evidence" value="ECO:0007669"/>
    <property type="project" value="UniProtKB-UniRule"/>
</dbReference>
<dbReference type="GO" id="GO:0008270">
    <property type="term" value="F:zinc ion binding"/>
    <property type="evidence" value="ECO:0007669"/>
    <property type="project" value="UniProtKB-KW"/>
</dbReference>
<keyword evidence="8" id="KW-1185">Reference proteome</keyword>
<comment type="similarity">
    <text evidence="5">Belongs to the Deltex family.</text>
</comment>
<dbReference type="GO" id="GO:0005737">
    <property type="term" value="C:cytoplasm"/>
    <property type="evidence" value="ECO:0007669"/>
    <property type="project" value="UniProtKB-SubCell"/>
</dbReference>
<evidence type="ECO:0000313" key="7">
    <source>
        <dbReference type="EMBL" id="KAL0193062.1"/>
    </source>
</evidence>
<evidence type="ECO:0000259" key="6">
    <source>
        <dbReference type="Pfam" id="PF18102"/>
    </source>
</evidence>
<protein>
    <recommendedName>
        <fullName evidence="5">E3 ubiquitin-protein ligase</fullName>
        <ecNumber evidence="5">2.3.2.27</ecNumber>
    </recommendedName>
</protein>
<evidence type="ECO:0000256" key="2">
    <source>
        <dbReference type="ARBA" id="ARBA00004906"/>
    </source>
</evidence>
<keyword evidence="4 5" id="KW-0479">Metal-binding</keyword>
<feature type="domain" description="Deltex C-terminal" evidence="6">
    <location>
        <begin position="2"/>
        <end position="71"/>
    </location>
</feature>
<dbReference type="AlphaFoldDB" id="A0ABD0R562"/>
<keyword evidence="5" id="KW-0963">Cytoplasm</keyword>
<dbReference type="Proteomes" id="UP001529510">
    <property type="component" value="Unassembled WGS sequence"/>
</dbReference>
<name>A0ABD0R562_CIRMR</name>
<feature type="non-terminal residue" evidence="7">
    <location>
        <position position="72"/>
    </location>
</feature>
<gene>
    <name evidence="7" type="ORF">M9458_011358</name>
</gene>
<keyword evidence="5" id="KW-0862">Zinc</keyword>
<comment type="catalytic activity">
    <reaction evidence="1 5">
        <text>S-ubiquitinyl-[E2 ubiquitin-conjugating enzyme]-L-cysteine + [acceptor protein]-L-lysine = [E2 ubiquitin-conjugating enzyme]-L-cysteine + N(6)-ubiquitinyl-[acceptor protein]-L-lysine.</text>
        <dbReference type="EC" id="2.3.2.27"/>
    </reaction>
</comment>
<dbReference type="EC" id="2.3.2.27" evidence="5"/>
<dbReference type="InterPro" id="IPR039399">
    <property type="entry name" value="Deltex_C_sf"/>
</dbReference>
<dbReference type="InterPro" id="IPR039398">
    <property type="entry name" value="Deltex_fam"/>
</dbReference>
<evidence type="ECO:0000313" key="8">
    <source>
        <dbReference type="Proteomes" id="UP001529510"/>
    </source>
</evidence>
<evidence type="ECO:0000256" key="5">
    <source>
        <dbReference type="RuleBase" id="RU367105"/>
    </source>
</evidence>
<dbReference type="PANTHER" id="PTHR12622">
    <property type="entry name" value="DELTEX-RELATED"/>
    <property type="match status" value="1"/>
</dbReference>
<evidence type="ECO:0000256" key="1">
    <source>
        <dbReference type="ARBA" id="ARBA00000900"/>
    </source>
</evidence>
<comment type="pathway">
    <text evidence="2 5">Protein modification; protein ubiquitination.</text>
</comment>
<evidence type="ECO:0000256" key="4">
    <source>
        <dbReference type="ARBA" id="ARBA00022723"/>
    </source>
</evidence>